<gene>
    <name evidence="1" type="ORF">E5329_23570</name>
</gene>
<evidence type="ECO:0000313" key="2">
    <source>
        <dbReference type="Proteomes" id="UP000304953"/>
    </source>
</evidence>
<dbReference type="Proteomes" id="UP000304953">
    <property type="component" value="Unassembled WGS sequence"/>
</dbReference>
<dbReference type="EMBL" id="SRYA01000077">
    <property type="protein sequence ID" value="TGY90947.1"/>
    <property type="molecule type" value="Genomic_DNA"/>
</dbReference>
<accession>A0AC61RPN1</accession>
<evidence type="ECO:0000313" key="1">
    <source>
        <dbReference type="EMBL" id="TGY90947.1"/>
    </source>
</evidence>
<organism evidence="1 2">
    <name type="scientific">Petralouisia muris</name>
    <dbReference type="NCBI Taxonomy" id="3032872"/>
    <lineage>
        <taxon>Bacteria</taxon>
        <taxon>Bacillati</taxon>
        <taxon>Bacillota</taxon>
        <taxon>Clostridia</taxon>
        <taxon>Lachnospirales</taxon>
        <taxon>Lachnospiraceae</taxon>
        <taxon>Petralouisia</taxon>
    </lineage>
</organism>
<sequence>MQERTVLSGMDLKAYLGRLKQNPKYTGEILKLIEDDLRFGLTKEETEEYSNGRYDYRQMCVYSKCLRNGYSKEEKAAILKEGLSGEQMAVALEFYEKGVPMDTITGVISSAENTAYTMKRLFSQVLCRIKEAEPVSGQDTAYAKELMEQIREVVEKISCQEKRYDALNEKLKEIGTAGQDAQIQNNLLAQLSEKDGTLEKQQNELNEARAEIARLHREIEEIRKERKALEDQVKTAVREKPESAPEPKKPEKDKEPEAQEERSAPGVPESALYPGIEYHAAVVDKDGNIIRFVPVERTERKDRGSVMGSMFSRLFFKKKTDIVKLLAEKDLSPEQLVQIRNAIEKGLSEKQLLVLINSKIPAGQMEEIINIAVYENKMKEAQQWG</sequence>
<keyword evidence="2" id="KW-1185">Reference proteome</keyword>
<proteinExistence type="predicted"/>
<reference evidence="1" key="1">
    <citation type="submission" date="2019-04" db="EMBL/GenBank/DDBJ databases">
        <title>Microbes associate with the intestines of laboratory mice.</title>
        <authorList>
            <person name="Navarre W."/>
            <person name="Wong E."/>
            <person name="Huang K."/>
            <person name="Tropini C."/>
            <person name="Ng K."/>
            <person name="Yu B."/>
        </authorList>
    </citation>
    <scope>NUCLEOTIDE SEQUENCE</scope>
    <source>
        <strain evidence="1">NM01_1-7b</strain>
    </source>
</reference>
<name>A0AC61RPN1_9FIRM</name>
<comment type="caution">
    <text evidence="1">The sequence shown here is derived from an EMBL/GenBank/DDBJ whole genome shotgun (WGS) entry which is preliminary data.</text>
</comment>
<protein>
    <submittedName>
        <fullName evidence="1">Uncharacterized protein</fullName>
    </submittedName>
</protein>